<dbReference type="InterPro" id="IPR004330">
    <property type="entry name" value="FAR1_DNA_bnd_dom"/>
</dbReference>
<feature type="domain" description="FAR1" evidence="1">
    <location>
        <begin position="37"/>
        <end position="106"/>
    </location>
</feature>
<dbReference type="PANTHER" id="PTHR47718">
    <property type="entry name" value="OS01G0519700 PROTEIN"/>
    <property type="match status" value="1"/>
</dbReference>
<reference evidence="2 3" key="1">
    <citation type="submission" date="2018-05" db="EMBL/GenBank/DDBJ databases">
        <title>Draft genome sequence of Scytalidium lignicola DSM 105466, a ubiquitous saprotrophic fungus.</title>
        <authorList>
            <person name="Buettner E."/>
            <person name="Gebauer A.M."/>
            <person name="Hofrichter M."/>
            <person name="Liers C."/>
            <person name="Kellner H."/>
        </authorList>
    </citation>
    <scope>NUCLEOTIDE SEQUENCE [LARGE SCALE GENOMIC DNA]</scope>
    <source>
        <strain evidence="2 3">DSM 105466</strain>
    </source>
</reference>
<evidence type="ECO:0000313" key="2">
    <source>
        <dbReference type="EMBL" id="RFU25194.1"/>
    </source>
</evidence>
<feature type="non-terminal residue" evidence="2">
    <location>
        <position position="138"/>
    </location>
</feature>
<keyword evidence="3" id="KW-1185">Reference proteome</keyword>
<dbReference type="EMBL" id="NCSJ02000354">
    <property type="protein sequence ID" value="RFU25194.1"/>
    <property type="molecule type" value="Genomic_DNA"/>
</dbReference>
<accession>A0A3E2GVJ9</accession>
<dbReference type="AlphaFoldDB" id="A0A3E2GVJ9"/>
<protein>
    <recommendedName>
        <fullName evidence="1">FAR1 domain-containing protein</fullName>
    </recommendedName>
</protein>
<gene>
    <name evidence="2" type="ORF">B7463_g11141</name>
</gene>
<comment type="caution">
    <text evidence="2">The sequence shown here is derived from an EMBL/GenBank/DDBJ whole genome shotgun (WGS) entry which is preliminary data.</text>
</comment>
<evidence type="ECO:0000259" key="1">
    <source>
        <dbReference type="Pfam" id="PF03101"/>
    </source>
</evidence>
<name>A0A3E2GVJ9_SCYLI</name>
<feature type="non-terminal residue" evidence="2">
    <location>
        <position position="1"/>
    </location>
</feature>
<dbReference type="Pfam" id="PF03101">
    <property type="entry name" value="FAR1"/>
    <property type="match status" value="1"/>
</dbReference>
<evidence type="ECO:0000313" key="3">
    <source>
        <dbReference type="Proteomes" id="UP000258309"/>
    </source>
</evidence>
<proteinExistence type="predicted"/>
<dbReference type="OrthoDB" id="4815524at2759"/>
<sequence length="138" mass="15404">MASSYTPAPPESLYPDLKALEASIQAWGHANGYAFAKRDSNDYKVVFTCVRFGSYQSKGKRSEVHASRQRKGSSKKCNCKMKMVVIVEDNNWRLKVLKPTHNHPANPAIAYPQHRVSTLSTEQKAQIIANAHVGMTNN</sequence>
<organism evidence="2 3">
    <name type="scientific">Scytalidium lignicola</name>
    <name type="common">Hyphomycete</name>
    <dbReference type="NCBI Taxonomy" id="5539"/>
    <lineage>
        <taxon>Eukaryota</taxon>
        <taxon>Fungi</taxon>
        <taxon>Dikarya</taxon>
        <taxon>Ascomycota</taxon>
        <taxon>Pezizomycotina</taxon>
        <taxon>Leotiomycetes</taxon>
        <taxon>Leotiomycetes incertae sedis</taxon>
        <taxon>Scytalidium</taxon>
    </lineage>
</organism>
<dbReference type="Proteomes" id="UP000258309">
    <property type="component" value="Unassembled WGS sequence"/>
</dbReference>